<name>A0A550J8H4_9BACT</name>
<evidence type="ECO:0000256" key="2">
    <source>
        <dbReference type="ARBA" id="ARBA00007379"/>
    </source>
</evidence>
<dbReference type="InterPro" id="IPR040690">
    <property type="entry name" value="FtsX_ECD"/>
</dbReference>
<dbReference type="GO" id="GO:0051301">
    <property type="term" value="P:cell division"/>
    <property type="evidence" value="ECO:0007669"/>
    <property type="project" value="UniProtKB-KW"/>
</dbReference>
<keyword evidence="15" id="KW-1185">Reference proteome</keyword>
<keyword evidence="5 10" id="KW-0132">Cell division</keyword>
<protein>
    <recommendedName>
        <fullName evidence="3 10">Cell division protein FtsX</fullName>
    </recommendedName>
</protein>
<sequence length="283" mass="30526">MRQCPLLCGVAVGTTAVALTIIAFFALVVINVQQLTAHIGERVEIVAYLDRVPEAGALKALRAKVEALPEVAAVAYTSQEEAMTLFKKRLGRDADLLEGVGPEILPASLAITLKPDFRTPAEAERVVATLRTNLGLDEVRFGREWLEKFEAFVTLLKIGGAVIGGFLLFAALFIVSNTIRLTQYARRDELEVMGLVGATSMFIKTPFLIEGALQGLLGGLIAVSLAFAVFRYFLHEALASLLLASASGSIVFLPLGFQLLLIFAGVFLGFFGSITSLRKLVRI</sequence>
<comment type="subcellular location">
    <subcellularLocation>
        <location evidence="1">Cell membrane</location>
        <topology evidence="1">Multi-pass membrane protein</topology>
    </subcellularLocation>
</comment>
<organism evidence="14 15">
    <name type="scientific">Trichloromonas acetexigens</name>
    <dbReference type="NCBI Taxonomy" id="38815"/>
    <lineage>
        <taxon>Bacteria</taxon>
        <taxon>Pseudomonadati</taxon>
        <taxon>Thermodesulfobacteriota</taxon>
        <taxon>Desulfuromonadia</taxon>
        <taxon>Desulfuromonadales</taxon>
        <taxon>Trichloromonadaceae</taxon>
        <taxon>Trichloromonas</taxon>
    </lineage>
</organism>
<evidence type="ECO:0000256" key="9">
    <source>
        <dbReference type="ARBA" id="ARBA00023306"/>
    </source>
</evidence>
<evidence type="ECO:0000256" key="7">
    <source>
        <dbReference type="ARBA" id="ARBA00022989"/>
    </source>
</evidence>
<reference evidence="14 15" key="1">
    <citation type="submission" date="2019-07" db="EMBL/GenBank/DDBJ databases">
        <title>Insights of Desulfuromonas acetexigens electromicrobiology.</title>
        <authorList>
            <person name="Katuri K."/>
            <person name="Sapireddy V."/>
            <person name="Shaw D.R."/>
            <person name="Saikaly P."/>
        </authorList>
    </citation>
    <scope>NUCLEOTIDE SEQUENCE [LARGE SCALE GENOMIC DNA]</scope>
    <source>
        <strain evidence="14 15">2873</strain>
    </source>
</reference>
<comment type="similarity">
    <text evidence="2 10">Belongs to the ABC-4 integral membrane protein family. FtsX subfamily.</text>
</comment>
<feature type="transmembrane region" description="Helical" evidence="11">
    <location>
        <begin position="7"/>
        <end position="30"/>
    </location>
</feature>
<accession>A0A550J8H4</accession>
<evidence type="ECO:0000256" key="4">
    <source>
        <dbReference type="ARBA" id="ARBA00022475"/>
    </source>
</evidence>
<dbReference type="InterPro" id="IPR004513">
    <property type="entry name" value="FtsX"/>
</dbReference>
<feature type="domain" description="ABC3 transporter permease C-terminal" evidence="12">
    <location>
        <begin position="162"/>
        <end position="282"/>
    </location>
</feature>
<dbReference type="InterPro" id="IPR003838">
    <property type="entry name" value="ABC3_permease_C"/>
</dbReference>
<evidence type="ECO:0000256" key="8">
    <source>
        <dbReference type="ARBA" id="ARBA00023136"/>
    </source>
</evidence>
<keyword evidence="8 10" id="KW-0472">Membrane</keyword>
<feature type="transmembrane region" description="Helical" evidence="11">
    <location>
        <begin position="241"/>
        <end position="271"/>
    </location>
</feature>
<evidence type="ECO:0000313" key="14">
    <source>
        <dbReference type="EMBL" id="TRO79545.1"/>
    </source>
</evidence>
<feature type="transmembrane region" description="Helical" evidence="11">
    <location>
        <begin position="155"/>
        <end position="178"/>
    </location>
</feature>
<evidence type="ECO:0000256" key="6">
    <source>
        <dbReference type="ARBA" id="ARBA00022692"/>
    </source>
</evidence>
<dbReference type="Pfam" id="PF18075">
    <property type="entry name" value="FtsX_ECD"/>
    <property type="match status" value="1"/>
</dbReference>
<evidence type="ECO:0000256" key="10">
    <source>
        <dbReference type="PIRNR" id="PIRNR003097"/>
    </source>
</evidence>
<keyword evidence="9 10" id="KW-0131">Cell cycle</keyword>
<dbReference type="Gene3D" id="3.30.70.3040">
    <property type="match status" value="1"/>
</dbReference>
<evidence type="ECO:0000256" key="3">
    <source>
        <dbReference type="ARBA" id="ARBA00021907"/>
    </source>
</evidence>
<evidence type="ECO:0000256" key="11">
    <source>
        <dbReference type="SAM" id="Phobius"/>
    </source>
</evidence>
<proteinExistence type="inferred from homology"/>
<evidence type="ECO:0000259" key="13">
    <source>
        <dbReference type="Pfam" id="PF18075"/>
    </source>
</evidence>
<comment type="caution">
    <text evidence="14">The sequence shown here is derived from an EMBL/GenBank/DDBJ whole genome shotgun (WGS) entry which is preliminary data.</text>
</comment>
<dbReference type="PIRSF" id="PIRSF003097">
    <property type="entry name" value="FtsX"/>
    <property type="match status" value="1"/>
</dbReference>
<evidence type="ECO:0000256" key="1">
    <source>
        <dbReference type="ARBA" id="ARBA00004651"/>
    </source>
</evidence>
<dbReference type="PANTHER" id="PTHR47755">
    <property type="entry name" value="CELL DIVISION PROTEIN FTSX"/>
    <property type="match status" value="1"/>
</dbReference>
<dbReference type="Proteomes" id="UP000317155">
    <property type="component" value="Unassembled WGS sequence"/>
</dbReference>
<feature type="transmembrane region" description="Helical" evidence="11">
    <location>
        <begin position="190"/>
        <end position="209"/>
    </location>
</feature>
<dbReference type="GO" id="GO:0005886">
    <property type="term" value="C:plasma membrane"/>
    <property type="evidence" value="ECO:0007669"/>
    <property type="project" value="UniProtKB-SubCell"/>
</dbReference>
<dbReference type="GO" id="GO:0032153">
    <property type="term" value="C:cell division site"/>
    <property type="evidence" value="ECO:0007669"/>
    <property type="project" value="TreeGrafter"/>
</dbReference>
<evidence type="ECO:0000256" key="5">
    <source>
        <dbReference type="ARBA" id="ARBA00022618"/>
    </source>
</evidence>
<feature type="transmembrane region" description="Helical" evidence="11">
    <location>
        <begin position="215"/>
        <end position="234"/>
    </location>
</feature>
<gene>
    <name evidence="14" type="ORF">FL622_13055</name>
</gene>
<evidence type="ECO:0000313" key="15">
    <source>
        <dbReference type="Proteomes" id="UP000317155"/>
    </source>
</evidence>
<dbReference type="AlphaFoldDB" id="A0A550J8H4"/>
<dbReference type="OrthoDB" id="9813411at2"/>
<keyword evidence="6 11" id="KW-0812">Transmembrane</keyword>
<dbReference type="Pfam" id="PF02687">
    <property type="entry name" value="FtsX"/>
    <property type="match status" value="1"/>
</dbReference>
<feature type="domain" description="FtsX extracellular" evidence="13">
    <location>
        <begin position="43"/>
        <end position="139"/>
    </location>
</feature>
<keyword evidence="4 10" id="KW-1003">Cell membrane</keyword>
<keyword evidence="7 11" id="KW-1133">Transmembrane helix</keyword>
<evidence type="ECO:0000259" key="12">
    <source>
        <dbReference type="Pfam" id="PF02687"/>
    </source>
</evidence>
<dbReference type="PANTHER" id="PTHR47755:SF1">
    <property type="entry name" value="CELL DIVISION PROTEIN FTSX"/>
    <property type="match status" value="1"/>
</dbReference>
<dbReference type="EMBL" id="VJVV01000010">
    <property type="protein sequence ID" value="TRO79545.1"/>
    <property type="molecule type" value="Genomic_DNA"/>
</dbReference>